<dbReference type="InterPro" id="IPR018108">
    <property type="entry name" value="MCP_transmembrane"/>
</dbReference>
<keyword evidence="6" id="KW-1133">Transmembrane helix</keyword>
<dbReference type="RefSeq" id="WP_058442115.1">
    <property type="nucleotide sequence ID" value="NZ_CAAAHU010000005.1"/>
</dbReference>
<evidence type="ECO:0000256" key="3">
    <source>
        <dbReference type="ARBA" id="ARBA00022448"/>
    </source>
</evidence>
<keyword evidence="7" id="KW-0472">Membrane</keyword>
<evidence type="ECO:0000256" key="2">
    <source>
        <dbReference type="ARBA" id="ARBA00006375"/>
    </source>
</evidence>
<keyword evidence="9" id="KW-1185">Reference proteome</keyword>
<evidence type="ECO:0000313" key="8">
    <source>
        <dbReference type="EMBL" id="KTC81610.1"/>
    </source>
</evidence>
<accession>A0A0W0SDR3</accession>
<dbReference type="EMBL" id="LNXV01000029">
    <property type="protein sequence ID" value="KTC81610.1"/>
    <property type="molecule type" value="Genomic_DNA"/>
</dbReference>
<reference evidence="8 9" key="1">
    <citation type="submission" date="2015-11" db="EMBL/GenBank/DDBJ databases">
        <title>Genomic analysis of 38 Legionella species identifies large and diverse effector repertoires.</title>
        <authorList>
            <person name="Burstein D."/>
            <person name="Amaro F."/>
            <person name="Zusman T."/>
            <person name="Lifshitz Z."/>
            <person name="Cohen O."/>
            <person name="Gilbert J.A."/>
            <person name="Pupko T."/>
            <person name="Shuman H.A."/>
            <person name="Segal G."/>
        </authorList>
    </citation>
    <scope>NUCLEOTIDE SEQUENCE [LARGE SCALE GENOMIC DNA]</scope>
    <source>
        <strain evidence="8 9">ATCC 43878</strain>
    </source>
</reference>
<keyword evidence="5" id="KW-0677">Repeat</keyword>
<dbReference type="PANTHER" id="PTHR45683">
    <property type="entry name" value="MITOCHONDRIAL NICOTINAMIDE ADENINE DINUCLEOTIDE TRANSPORTER 1-RELATED-RELATED"/>
    <property type="match status" value="1"/>
</dbReference>
<evidence type="ECO:0000256" key="6">
    <source>
        <dbReference type="ARBA" id="ARBA00022989"/>
    </source>
</evidence>
<dbReference type="STRING" id="29422.Lbru_2130"/>
<dbReference type="InterPro" id="IPR023395">
    <property type="entry name" value="MCP_dom_sf"/>
</dbReference>
<organism evidence="8 9">
    <name type="scientific">Legionella brunensis</name>
    <dbReference type="NCBI Taxonomy" id="29422"/>
    <lineage>
        <taxon>Bacteria</taxon>
        <taxon>Pseudomonadati</taxon>
        <taxon>Pseudomonadota</taxon>
        <taxon>Gammaproteobacteria</taxon>
        <taxon>Legionellales</taxon>
        <taxon>Legionellaceae</taxon>
        <taxon>Legionella</taxon>
    </lineage>
</organism>
<dbReference type="OrthoDB" id="5647561at2"/>
<dbReference type="Gene3D" id="1.50.40.10">
    <property type="entry name" value="Mitochondrial carrier domain"/>
    <property type="match status" value="1"/>
</dbReference>
<comment type="similarity">
    <text evidence="2">Belongs to the mitochondrial carrier (TC 2.A.29) family.</text>
</comment>
<keyword evidence="4" id="KW-0812">Transmembrane</keyword>
<gene>
    <name evidence="8" type="ORF">Lbru_2130</name>
</gene>
<evidence type="ECO:0008006" key="10">
    <source>
        <dbReference type="Google" id="ProtNLM"/>
    </source>
</evidence>
<dbReference type="Proteomes" id="UP000054742">
    <property type="component" value="Unassembled WGS sequence"/>
</dbReference>
<evidence type="ECO:0000256" key="4">
    <source>
        <dbReference type="ARBA" id="ARBA00022692"/>
    </source>
</evidence>
<comment type="subcellular location">
    <subcellularLocation>
        <location evidence="1">Membrane</location>
        <topology evidence="1">Multi-pass membrane protein</topology>
    </subcellularLocation>
</comment>
<dbReference type="Pfam" id="PF00153">
    <property type="entry name" value="Mito_carr"/>
    <property type="match status" value="1"/>
</dbReference>
<proteinExistence type="inferred from homology"/>
<evidence type="ECO:0000256" key="7">
    <source>
        <dbReference type="ARBA" id="ARBA00023136"/>
    </source>
</evidence>
<evidence type="ECO:0000256" key="1">
    <source>
        <dbReference type="ARBA" id="ARBA00004141"/>
    </source>
</evidence>
<dbReference type="PATRIC" id="fig|29422.6.peg.2271"/>
<evidence type="ECO:0000313" key="9">
    <source>
        <dbReference type="Proteomes" id="UP000054742"/>
    </source>
</evidence>
<comment type="caution">
    <text evidence="8">The sequence shown here is derived from an EMBL/GenBank/DDBJ whole genome shotgun (WGS) entry which is preliminary data.</text>
</comment>
<name>A0A0W0SDR3_9GAMM</name>
<sequence length="302" mass="32840">MQEKKEIVTPQLKSFNAKEFIENVKKGAVIGSISTTATFFAIDKPLSYATKAVAETFRKPSFGFSGFIQELRRGNFSICWNNSLYATAYRSSWQHPVTGYPVALLNSCTKNIVFFPTKYATESVLSMIWPNEQIAQSYSGFLAGIGTVYVTTPISVLKTRMMTNVSLDTLSVRRLMSGVNAIAIRDGIQFGVYFNVIAHLKAQFGDNVVVAGAAGILGYLFSNPFSVIGLNQKTSVDSLNIVEMTGKIYKSSGVRGFYPLIALSAFGMFARGIAINEGAKLYESLAGKTENSDIESGPGAKI</sequence>
<dbReference type="GO" id="GO:0055085">
    <property type="term" value="P:transmembrane transport"/>
    <property type="evidence" value="ECO:0007669"/>
    <property type="project" value="InterPro"/>
</dbReference>
<dbReference type="GO" id="GO:0006862">
    <property type="term" value="P:nucleotide transport"/>
    <property type="evidence" value="ECO:0007669"/>
    <property type="project" value="InterPro"/>
</dbReference>
<keyword evidence="3" id="KW-0813">Transport</keyword>
<dbReference type="InterPro" id="IPR044712">
    <property type="entry name" value="SLC25A32-like"/>
</dbReference>
<protein>
    <recommendedName>
        <fullName evidence="10">Mitochondrial carrier protein</fullName>
    </recommendedName>
</protein>
<dbReference type="AlphaFoldDB" id="A0A0W0SDR3"/>
<dbReference type="GO" id="GO:0016020">
    <property type="term" value="C:membrane"/>
    <property type="evidence" value="ECO:0007669"/>
    <property type="project" value="UniProtKB-SubCell"/>
</dbReference>
<dbReference type="SUPFAM" id="SSF103506">
    <property type="entry name" value="Mitochondrial carrier"/>
    <property type="match status" value="1"/>
</dbReference>
<evidence type="ECO:0000256" key="5">
    <source>
        <dbReference type="ARBA" id="ARBA00022737"/>
    </source>
</evidence>